<comment type="caution">
    <text evidence="2">The sequence shown here is derived from an EMBL/GenBank/DDBJ whole genome shotgun (WGS) entry which is preliminary data.</text>
</comment>
<dbReference type="GO" id="GO:0033615">
    <property type="term" value="P:mitochondrial proton-transporting ATP synthase complex assembly"/>
    <property type="evidence" value="ECO:0007669"/>
    <property type="project" value="TreeGrafter"/>
</dbReference>
<dbReference type="Proteomes" id="UP001187682">
    <property type="component" value="Unassembled WGS sequence"/>
</dbReference>
<evidence type="ECO:0000313" key="3">
    <source>
        <dbReference type="Proteomes" id="UP001187682"/>
    </source>
</evidence>
<gene>
    <name evidence="2" type="ORF">DNG_00281</name>
</gene>
<feature type="compositionally biased region" description="Basic and acidic residues" evidence="1">
    <location>
        <begin position="369"/>
        <end position="387"/>
    </location>
</feature>
<reference evidence="2" key="1">
    <citation type="submission" date="2018-03" db="EMBL/GenBank/DDBJ databases">
        <authorList>
            <person name="Guldener U."/>
        </authorList>
    </citation>
    <scope>NUCLEOTIDE SEQUENCE</scope>
</reference>
<dbReference type="GO" id="GO:0005743">
    <property type="term" value="C:mitochondrial inner membrane"/>
    <property type="evidence" value="ECO:0007669"/>
    <property type="project" value="TreeGrafter"/>
</dbReference>
<accession>A0AAE8MQW8</accession>
<dbReference type="InterPro" id="IPR007849">
    <property type="entry name" value="ATP10"/>
</dbReference>
<keyword evidence="3" id="KW-1185">Reference proteome</keyword>
<feature type="region of interest" description="Disordered" evidence="1">
    <location>
        <begin position="1"/>
        <end position="23"/>
    </location>
</feature>
<sequence length="387" mass="43642">MAPHHDEIGQEQFHAPRTPRLRDNTLPHSIMVASGSRAALALFAPSRRPLTCLVCQWHRAFTVSARRSLPETKPPAVPKPDSAAPARKPTQPADPLPAGAAIDAPRSWGKRVDSFTPKPLPRPIGMNEPPVPGENTGLDFRTIREKRDDFVNYDRHLIKRKQLKERLSRPYFRDWTNLQHHDGKSFIAPPRLFRADKALYFPNLYGQTLLRDGVERDTTPQLYGRASVVTIFSSRWAELQADSFVSEAANPALHALLRDNPDAAQIVRINAEDNALKAWLVRRFMGSLRKTYGEENHGRYFLVRRGVTDLIRESIGLLNGKVGYTYLVDAECRIRWAASGASLPEEVDSMTKGMQKLIREAQEMPSTDGELRKLEEMDGVEDTQKAV</sequence>
<organism evidence="2 3">
    <name type="scientific">Cephalotrichum gorgonifer</name>
    <dbReference type="NCBI Taxonomy" id="2041049"/>
    <lineage>
        <taxon>Eukaryota</taxon>
        <taxon>Fungi</taxon>
        <taxon>Dikarya</taxon>
        <taxon>Ascomycota</taxon>
        <taxon>Pezizomycotina</taxon>
        <taxon>Sordariomycetes</taxon>
        <taxon>Hypocreomycetidae</taxon>
        <taxon>Microascales</taxon>
        <taxon>Microascaceae</taxon>
        <taxon>Cephalotrichum</taxon>
    </lineage>
</organism>
<proteinExistence type="predicted"/>
<dbReference type="EMBL" id="ONZQ02000001">
    <property type="protein sequence ID" value="SPN96761.1"/>
    <property type="molecule type" value="Genomic_DNA"/>
</dbReference>
<dbReference type="PANTHER" id="PTHR28106">
    <property type="entry name" value="MITOCHONDRIAL ATPASE COMPLEX SUBUNIT ATP10"/>
    <property type="match status" value="1"/>
</dbReference>
<evidence type="ECO:0000313" key="2">
    <source>
        <dbReference type="EMBL" id="SPN96761.1"/>
    </source>
</evidence>
<feature type="region of interest" description="Disordered" evidence="1">
    <location>
        <begin position="363"/>
        <end position="387"/>
    </location>
</feature>
<protein>
    <submittedName>
        <fullName evidence="2">Related to F1F0 ATPase complex assembly protein</fullName>
    </submittedName>
</protein>
<name>A0AAE8MQW8_9PEZI</name>
<evidence type="ECO:0000256" key="1">
    <source>
        <dbReference type="SAM" id="MobiDB-lite"/>
    </source>
</evidence>
<feature type="region of interest" description="Disordered" evidence="1">
    <location>
        <begin position="68"/>
        <end position="138"/>
    </location>
</feature>
<dbReference type="AlphaFoldDB" id="A0AAE8MQW8"/>
<dbReference type="Pfam" id="PF05176">
    <property type="entry name" value="ATP-synt_10"/>
    <property type="match status" value="1"/>
</dbReference>
<dbReference type="PANTHER" id="PTHR28106:SF1">
    <property type="entry name" value="MITOCHONDRIAL ATPASE COMPLEX SUBUNIT ATP10"/>
    <property type="match status" value="1"/>
</dbReference>